<dbReference type="EMBL" id="CP011975">
    <property type="protein sequence ID" value="AKP33849.1"/>
    <property type="molecule type" value="Genomic_DNA"/>
</dbReference>
<dbReference type="Pfam" id="PF23793">
    <property type="entry name" value="LysC"/>
    <property type="match status" value="1"/>
</dbReference>
<name>A0ABM5UDD9_YERAE</name>
<evidence type="ECO:0008006" key="3">
    <source>
        <dbReference type="Google" id="ProtNLM"/>
    </source>
</evidence>
<keyword evidence="2" id="KW-1185">Reference proteome</keyword>
<protein>
    <recommendedName>
        <fullName evidence="3">Lipoprotein</fullName>
    </recommendedName>
</protein>
<dbReference type="InterPro" id="IPR058979">
    <property type="entry name" value="LysC-like"/>
</dbReference>
<evidence type="ECO:0000313" key="1">
    <source>
        <dbReference type="EMBL" id="AKP33849.1"/>
    </source>
</evidence>
<gene>
    <name evidence="1" type="ORF">ACZ76_09995</name>
</gene>
<evidence type="ECO:0000313" key="2">
    <source>
        <dbReference type="Proteomes" id="UP000069914"/>
    </source>
</evidence>
<proteinExistence type="predicted"/>
<reference evidence="1 2" key="1">
    <citation type="journal article" date="2015" name="Genome Announc.">
        <title>De Novo Genome Sequence of Yersinia aleksiciae Y159T.</title>
        <authorList>
            <person name="Sprague L.D."/>
            <person name="Neubauer H."/>
        </authorList>
    </citation>
    <scope>NUCLEOTIDE SEQUENCE [LARGE SCALE GENOMIC DNA]</scope>
    <source>
        <strain evidence="1 2">159</strain>
    </source>
</reference>
<dbReference type="Proteomes" id="UP000069914">
    <property type="component" value="Chromosome"/>
</dbReference>
<sequence length="82" mass="9101">MLFSACQTLLLTSCKSNPPAPKVAEVIRLFPPASALVTCEIPEFTGVSWSDSGIYALVLKRELQICKGRLDEVIEFMGQRRE</sequence>
<accession>A0ABM5UDD9</accession>
<organism evidence="1 2">
    <name type="scientific">Yersinia aleksiciae</name>
    <dbReference type="NCBI Taxonomy" id="263819"/>
    <lineage>
        <taxon>Bacteria</taxon>
        <taxon>Pseudomonadati</taxon>
        <taxon>Pseudomonadota</taxon>
        <taxon>Gammaproteobacteria</taxon>
        <taxon>Enterobacterales</taxon>
        <taxon>Yersiniaceae</taxon>
        <taxon>Yersinia</taxon>
    </lineage>
</organism>